<dbReference type="STRING" id="9785.ENSLAFP00000017533"/>
<dbReference type="Proteomes" id="UP000007646">
    <property type="component" value="Unassembled WGS sequence"/>
</dbReference>
<name>G3TPX4_LOXAF</name>
<dbReference type="eggNOG" id="KOG2532">
    <property type="taxonomic scope" value="Eukaryota"/>
</dbReference>
<reference evidence="2" key="3">
    <citation type="submission" date="2025-09" db="UniProtKB">
        <authorList>
            <consortium name="Ensembl"/>
        </authorList>
    </citation>
    <scope>IDENTIFICATION</scope>
    <source>
        <strain evidence="2">Isolate ISIS603380</strain>
    </source>
</reference>
<accession>G3TPX4</accession>
<protein>
    <submittedName>
        <fullName evidence="2">Uncharacterized protein</fullName>
    </submittedName>
</protein>
<sequence>MSTVAEMRATEEDISNDNDLHTSEVQTSRKVSGICSVRHGLSIILLLCNFAIVTQEMNMSIAIPAMVKPTAPLNHSNAYTERSPTDSQEYWNETLKGFKAV</sequence>
<dbReference type="Ensembl" id="ENSLAFT00000022188.2">
    <property type="protein sequence ID" value="ENSLAFP00000017533.2"/>
    <property type="gene ID" value="ENSLAFG00000021589.2"/>
</dbReference>
<proteinExistence type="predicted"/>
<evidence type="ECO:0000256" key="1">
    <source>
        <dbReference type="SAM" id="MobiDB-lite"/>
    </source>
</evidence>
<feature type="region of interest" description="Disordered" evidence="1">
    <location>
        <begin position="1"/>
        <end position="23"/>
    </location>
</feature>
<dbReference type="AlphaFoldDB" id="G3TPX4"/>
<evidence type="ECO:0000313" key="3">
    <source>
        <dbReference type="Proteomes" id="UP000007646"/>
    </source>
</evidence>
<organism evidence="2 3">
    <name type="scientific">Loxodonta africana</name>
    <name type="common">African elephant</name>
    <dbReference type="NCBI Taxonomy" id="9785"/>
    <lineage>
        <taxon>Eukaryota</taxon>
        <taxon>Metazoa</taxon>
        <taxon>Chordata</taxon>
        <taxon>Craniata</taxon>
        <taxon>Vertebrata</taxon>
        <taxon>Euteleostomi</taxon>
        <taxon>Mammalia</taxon>
        <taxon>Eutheria</taxon>
        <taxon>Afrotheria</taxon>
        <taxon>Proboscidea</taxon>
        <taxon>Elephantidae</taxon>
        <taxon>Loxodonta</taxon>
    </lineage>
</organism>
<dbReference type="HOGENOM" id="CLU_2144958_0_0_1"/>
<keyword evidence="3" id="KW-1185">Reference proteome</keyword>
<evidence type="ECO:0000313" key="2">
    <source>
        <dbReference type="Ensembl" id="ENSLAFP00000017533.2"/>
    </source>
</evidence>
<dbReference type="InParanoid" id="G3TPX4"/>
<reference evidence="2 3" key="1">
    <citation type="submission" date="2009-06" db="EMBL/GenBank/DDBJ databases">
        <title>The Genome Sequence of Loxodonta africana (African elephant).</title>
        <authorList>
            <person name="Di Palma F."/>
            <person name="Heiman D."/>
            <person name="Young S."/>
            <person name="Johnson J."/>
            <person name="Lander E.S."/>
            <person name="Lindblad-Toh K."/>
        </authorList>
    </citation>
    <scope>NUCLEOTIDE SEQUENCE [LARGE SCALE GENOMIC DNA]</scope>
    <source>
        <strain evidence="2 3">Isolate ISIS603380</strain>
    </source>
</reference>
<reference evidence="2" key="2">
    <citation type="submission" date="2025-08" db="UniProtKB">
        <authorList>
            <consortium name="Ensembl"/>
        </authorList>
    </citation>
    <scope>IDENTIFICATION</scope>
    <source>
        <strain evidence="2">Isolate ISIS603380</strain>
    </source>
</reference>